<dbReference type="Gene3D" id="3.10.620.30">
    <property type="match status" value="1"/>
</dbReference>
<evidence type="ECO:0000313" key="4">
    <source>
        <dbReference type="Proteomes" id="UP000288859"/>
    </source>
</evidence>
<dbReference type="GO" id="GO:0005737">
    <property type="term" value="C:cytoplasm"/>
    <property type="evidence" value="ECO:0007669"/>
    <property type="project" value="TreeGrafter"/>
</dbReference>
<accession>A0A438N586</accession>
<dbReference type="SUPFAM" id="SSF54001">
    <property type="entry name" value="Cysteine proteinases"/>
    <property type="match status" value="1"/>
</dbReference>
<feature type="domain" description="Transglutaminase-like" evidence="2">
    <location>
        <begin position="484"/>
        <end position="557"/>
    </location>
</feature>
<gene>
    <name evidence="3" type="ORF">B0A52_05370</name>
</gene>
<dbReference type="Proteomes" id="UP000288859">
    <property type="component" value="Unassembled WGS sequence"/>
</dbReference>
<feature type="compositionally biased region" description="Basic and acidic residues" evidence="1">
    <location>
        <begin position="252"/>
        <end position="262"/>
    </location>
</feature>
<dbReference type="EMBL" id="NAJM01000021">
    <property type="protein sequence ID" value="RVX70720.1"/>
    <property type="molecule type" value="Genomic_DNA"/>
</dbReference>
<reference evidence="3 4" key="1">
    <citation type="submission" date="2017-03" db="EMBL/GenBank/DDBJ databases">
        <title>Genomes of endolithic fungi from Antarctica.</title>
        <authorList>
            <person name="Coleine C."/>
            <person name="Masonjones S."/>
            <person name="Stajich J.E."/>
        </authorList>
    </citation>
    <scope>NUCLEOTIDE SEQUENCE [LARGE SCALE GENOMIC DNA]</scope>
    <source>
        <strain evidence="3 4">CCFEE 6314</strain>
    </source>
</reference>
<evidence type="ECO:0000313" key="3">
    <source>
        <dbReference type="EMBL" id="RVX70720.1"/>
    </source>
</evidence>
<feature type="compositionally biased region" description="Pro residues" evidence="1">
    <location>
        <begin position="76"/>
        <end position="90"/>
    </location>
</feature>
<feature type="compositionally biased region" description="Low complexity" evidence="1">
    <location>
        <begin position="176"/>
        <end position="191"/>
    </location>
</feature>
<evidence type="ECO:0000259" key="2">
    <source>
        <dbReference type="SMART" id="SM00460"/>
    </source>
</evidence>
<comment type="caution">
    <text evidence="3">The sequence shown here is derived from an EMBL/GenBank/DDBJ whole genome shotgun (WGS) entry which is preliminary data.</text>
</comment>
<protein>
    <recommendedName>
        <fullName evidence="2">Transglutaminase-like domain-containing protein</fullName>
    </recommendedName>
</protein>
<dbReference type="VEuPathDB" id="FungiDB:PV10_05113"/>
<name>A0A438N586_EXOME</name>
<feature type="region of interest" description="Disordered" evidence="1">
    <location>
        <begin position="1"/>
        <end position="297"/>
    </location>
</feature>
<dbReference type="InterPro" id="IPR002931">
    <property type="entry name" value="Transglutaminase-like"/>
</dbReference>
<organism evidence="3 4">
    <name type="scientific">Exophiala mesophila</name>
    <name type="common">Black yeast-like fungus</name>
    <dbReference type="NCBI Taxonomy" id="212818"/>
    <lineage>
        <taxon>Eukaryota</taxon>
        <taxon>Fungi</taxon>
        <taxon>Dikarya</taxon>
        <taxon>Ascomycota</taxon>
        <taxon>Pezizomycotina</taxon>
        <taxon>Eurotiomycetes</taxon>
        <taxon>Chaetothyriomycetidae</taxon>
        <taxon>Chaetothyriales</taxon>
        <taxon>Herpotrichiellaceae</taxon>
        <taxon>Exophiala</taxon>
    </lineage>
</organism>
<dbReference type="Pfam" id="PF01841">
    <property type="entry name" value="Transglut_core"/>
    <property type="match status" value="1"/>
</dbReference>
<dbReference type="InterPro" id="IPR052557">
    <property type="entry name" value="CAP/Cytokinesis_protein"/>
</dbReference>
<evidence type="ECO:0000256" key="1">
    <source>
        <dbReference type="SAM" id="MobiDB-lite"/>
    </source>
</evidence>
<proteinExistence type="predicted"/>
<feature type="compositionally biased region" description="Low complexity" evidence="1">
    <location>
        <begin position="61"/>
        <end position="70"/>
    </location>
</feature>
<feature type="compositionally biased region" description="Polar residues" evidence="1">
    <location>
        <begin position="122"/>
        <end position="135"/>
    </location>
</feature>
<dbReference type="OrthoDB" id="6129702at2759"/>
<feature type="compositionally biased region" description="Polar residues" evidence="1">
    <location>
        <begin position="104"/>
        <end position="113"/>
    </location>
</feature>
<feature type="compositionally biased region" description="Pro residues" evidence="1">
    <location>
        <begin position="197"/>
        <end position="209"/>
    </location>
</feature>
<dbReference type="PANTHER" id="PTHR46333">
    <property type="entry name" value="CYTOKINESIS PROTEIN 3"/>
    <property type="match status" value="1"/>
</dbReference>
<feature type="region of interest" description="Disordered" evidence="1">
    <location>
        <begin position="322"/>
        <end position="341"/>
    </location>
</feature>
<sequence>MAEDPQPLTLQQRIAALNAAHIGRVPGEPPRPSSHSTPPIVPTRRPIIVKQHSINNPPERSNASVSVVNSTTGNQPAPPPVARKPPPPLPNRKTSREEERRGSVASTASTGGNSVVDAPTSFRVTTTRTKSTDSASRVKAPAWGECQLPALPPKNAHPATVTRKYSEEKPKYVNRAPSATSVTPATTPPTTGNDTRPAPPPRPSLPPRFPSRKAEIEHREHAAEQPAVRKLPPMPSAESIERAKKAAFAREPSQEQVHHTQHDSPISVKPEPTSAVARDQPSWPSRDKVSLPSREAVSAHVHSARDLFNKHVSPIYREKTNGYISRPEPEVSPNHVSQTQPLRESLPTYNSHQEQVQDIASTQIAQHHQGPPPIPVSSRPDLSAIQATKPKLNGNTASHHPHSSSSSANICLVCRDFSAPDHQATLFPRQQVTSLQTLAHQLTAPFSSDTDKARAIFSWLHHNIAYDVVSFFNKNVKPSTPQSTFQSGLAVCEGYAALFCNLATYAGLESVVIGGHGKGYGYTALAPGSPLPPYNAGHAWNAVRIDDGEWKLIDACWGAGHVQGAGRPYVKHFTPEYFSMPNEEFAIKHFPENKDHFFLPGGRRLTWQEYIVIDPTRWPDMVEPPTVFTNAKEDYSIREKSVLPRARQINVGQSGMVHFQFSLLCPHWTLEYHTRKGPPPVFIVSVQGANGQSKDQIPMDHHAGPGGQGGDIWTVDIPAHQLGPRGQTVTLFAVTSFGDRQDARGLTVREFREGKGRVGMGFVGIAAWELV</sequence>
<dbReference type="SMART" id="SM00460">
    <property type="entry name" value="TGc"/>
    <property type="match status" value="1"/>
</dbReference>
<dbReference type="AlphaFoldDB" id="A0A438N586"/>
<dbReference type="InterPro" id="IPR038765">
    <property type="entry name" value="Papain-like_cys_pep_sf"/>
</dbReference>
<dbReference type="PANTHER" id="PTHR46333:SF5">
    <property type="entry name" value="TRANSGLUTAMINASE-LIKE DOMAIN-CONTAINING PROTEIN"/>
    <property type="match status" value="1"/>
</dbReference>
<feature type="compositionally biased region" description="Basic and acidic residues" evidence="1">
    <location>
        <begin position="212"/>
        <end position="223"/>
    </location>
</feature>